<accession>A0A6J4I5G0</accession>
<dbReference type="EMBL" id="CADCTM010000238">
    <property type="protein sequence ID" value="CAA9242792.1"/>
    <property type="molecule type" value="Genomic_DNA"/>
</dbReference>
<proteinExistence type="predicted"/>
<evidence type="ECO:0000259" key="1">
    <source>
        <dbReference type="Pfam" id="PF13559"/>
    </source>
</evidence>
<reference evidence="2" key="1">
    <citation type="submission" date="2020-02" db="EMBL/GenBank/DDBJ databases">
        <authorList>
            <person name="Meier V. D."/>
        </authorList>
    </citation>
    <scope>NUCLEOTIDE SEQUENCE</scope>
    <source>
        <strain evidence="2">AVDCRST_MAG92</strain>
    </source>
</reference>
<sequence>MLALLLSWTALQIMRRLSPYFYSLTNQIKQSADNTKLLDKDLSIARWLQQAQKFQQQGNYRDACLCLYKAMLQRLNDSGVVLHQPSRTDGEYLQLVQQLPQSQPYQTLIMTHQELCFSNTEASLSLFEQCQQAYREIEAP</sequence>
<gene>
    <name evidence="2" type="ORF">AVDCRST_MAG92-1605</name>
</gene>
<dbReference type="AlphaFoldDB" id="A0A6J4I5G0"/>
<organism evidence="2">
    <name type="scientific">uncultured Coleofasciculus sp</name>
    <dbReference type="NCBI Taxonomy" id="1267456"/>
    <lineage>
        <taxon>Bacteria</taxon>
        <taxon>Bacillati</taxon>
        <taxon>Cyanobacteriota</taxon>
        <taxon>Cyanophyceae</taxon>
        <taxon>Coleofasciculales</taxon>
        <taxon>Coleofasciculaceae</taxon>
        <taxon>Coleofasciculus</taxon>
        <taxon>environmental samples</taxon>
    </lineage>
</organism>
<dbReference type="Pfam" id="PF13559">
    <property type="entry name" value="DUF4129"/>
    <property type="match status" value="1"/>
</dbReference>
<evidence type="ECO:0000313" key="2">
    <source>
        <dbReference type="EMBL" id="CAA9242792.1"/>
    </source>
</evidence>
<feature type="domain" description="Protein-glutamine gamma-glutamyltransferase-like C-terminal" evidence="1">
    <location>
        <begin position="67"/>
        <end position="135"/>
    </location>
</feature>
<protein>
    <recommendedName>
        <fullName evidence="1">Protein-glutamine gamma-glutamyltransferase-like C-terminal domain-containing protein</fullName>
    </recommendedName>
</protein>
<dbReference type="InterPro" id="IPR025403">
    <property type="entry name" value="TgpA-like_C"/>
</dbReference>
<name>A0A6J4I5G0_9CYAN</name>